<feature type="region of interest" description="Disordered" evidence="1">
    <location>
        <begin position="88"/>
        <end position="117"/>
    </location>
</feature>
<organism evidence="2 3">
    <name type="scientific">Austropuccinia psidii MF-1</name>
    <dbReference type="NCBI Taxonomy" id="1389203"/>
    <lineage>
        <taxon>Eukaryota</taxon>
        <taxon>Fungi</taxon>
        <taxon>Dikarya</taxon>
        <taxon>Basidiomycota</taxon>
        <taxon>Pucciniomycotina</taxon>
        <taxon>Pucciniomycetes</taxon>
        <taxon>Pucciniales</taxon>
        <taxon>Sphaerophragmiaceae</taxon>
        <taxon>Austropuccinia</taxon>
    </lineage>
</organism>
<protein>
    <submittedName>
        <fullName evidence="2">Uncharacterized protein</fullName>
    </submittedName>
</protein>
<evidence type="ECO:0000256" key="1">
    <source>
        <dbReference type="SAM" id="MobiDB-lite"/>
    </source>
</evidence>
<feature type="region of interest" description="Disordered" evidence="1">
    <location>
        <begin position="16"/>
        <end position="57"/>
    </location>
</feature>
<accession>A0A9Q3GU85</accession>
<reference evidence="2" key="1">
    <citation type="submission" date="2021-03" db="EMBL/GenBank/DDBJ databases">
        <title>Draft genome sequence of rust myrtle Austropuccinia psidii MF-1, a brazilian biotype.</title>
        <authorList>
            <person name="Quecine M.C."/>
            <person name="Pachon D.M.R."/>
            <person name="Bonatelli M.L."/>
            <person name="Correr F.H."/>
            <person name="Franceschini L.M."/>
            <person name="Leite T.F."/>
            <person name="Margarido G.R.A."/>
            <person name="Almeida C.A."/>
            <person name="Ferrarezi J.A."/>
            <person name="Labate C.A."/>
        </authorList>
    </citation>
    <scope>NUCLEOTIDE SEQUENCE</scope>
    <source>
        <strain evidence="2">MF-1</strain>
    </source>
</reference>
<dbReference type="AlphaFoldDB" id="A0A9Q3GU85"/>
<feature type="compositionally biased region" description="Polar residues" evidence="1">
    <location>
        <begin position="88"/>
        <end position="103"/>
    </location>
</feature>
<dbReference type="EMBL" id="AVOT02005831">
    <property type="protein sequence ID" value="MBW0480086.1"/>
    <property type="molecule type" value="Genomic_DNA"/>
</dbReference>
<evidence type="ECO:0000313" key="3">
    <source>
        <dbReference type="Proteomes" id="UP000765509"/>
    </source>
</evidence>
<comment type="caution">
    <text evidence="2">The sequence shown here is derived from an EMBL/GenBank/DDBJ whole genome shotgun (WGS) entry which is preliminary data.</text>
</comment>
<evidence type="ECO:0000313" key="2">
    <source>
        <dbReference type="EMBL" id="MBW0480086.1"/>
    </source>
</evidence>
<proteinExistence type="predicted"/>
<name>A0A9Q3GU85_9BASI</name>
<sequence>MPQSLEHLRACWPKANEAIRGQGGSPSAPKAKWVPNHKEAHPSQFFAPKPNRPKMAKNQLRTQIGQEPQNGHKSVHGLWQPPEAIISAQNKDSPPVQGNTFPSSIHPILKDPGVVHI</sequence>
<keyword evidence="3" id="KW-1185">Reference proteome</keyword>
<gene>
    <name evidence="2" type="ORF">O181_019801</name>
</gene>
<dbReference type="Proteomes" id="UP000765509">
    <property type="component" value="Unassembled WGS sequence"/>
</dbReference>